<evidence type="ECO:0000313" key="1">
    <source>
        <dbReference type="EMBL" id="CDW90845.1"/>
    </source>
</evidence>
<proteinExistence type="predicted"/>
<name>A0A078B8K0_STYLE</name>
<gene>
    <name evidence="1" type="primary">Contig8755.g438</name>
    <name evidence="1" type="ORF">STYLEM_19992</name>
</gene>
<accession>A0A078B8K0</accession>
<dbReference type="InParanoid" id="A0A078B8K0"/>
<dbReference type="EMBL" id="CCKQ01018847">
    <property type="protein sequence ID" value="CDW90845.1"/>
    <property type="molecule type" value="Genomic_DNA"/>
</dbReference>
<organism evidence="1 2">
    <name type="scientific">Stylonychia lemnae</name>
    <name type="common">Ciliate</name>
    <dbReference type="NCBI Taxonomy" id="5949"/>
    <lineage>
        <taxon>Eukaryota</taxon>
        <taxon>Sar</taxon>
        <taxon>Alveolata</taxon>
        <taxon>Ciliophora</taxon>
        <taxon>Intramacronucleata</taxon>
        <taxon>Spirotrichea</taxon>
        <taxon>Stichotrichia</taxon>
        <taxon>Sporadotrichida</taxon>
        <taxon>Oxytrichidae</taxon>
        <taxon>Stylonychinae</taxon>
        <taxon>Stylonychia</taxon>
    </lineage>
</organism>
<dbReference type="AlphaFoldDB" id="A0A078B8K0"/>
<sequence length="128" mass="14811">MIPLESKEKNLLTSQSKNSDKELFFVEHFIRLQEGTCILFRDKIGIQSQQNVNLLINGYPSAFGFDIEQPEEKQIKEEDEVMLQDDLQLALTTILLDQNEFIQFLKGKIPQIPHLPMSIYSAIITEEK</sequence>
<evidence type="ECO:0000313" key="2">
    <source>
        <dbReference type="Proteomes" id="UP000039865"/>
    </source>
</evidence>
<protein>
    <submittedName>
        <fullName evidence="1">Uncharacterized protein</fullName>
    </submittedName>
</protein>
<reference evidence="1 2" key="1">
    <citation type="submission" date="2014-06" db="EMBL/GenBank/DDBJ databases">
        <authorList>
            <person name="Swart Estienne"/>
        </authorList>
    </citation>
    <scope>NUCLEOTIDE SEQUENCE [LARGE SCALE GENOMIC DNA]</scope>
    <source>
        <strain evidence="1 2">130c</strain>
    </source>
</reference>
<dbReference type="Proteomes" id="UP000039865">
    <property type="component" value="Unassembled WGS sequence"/>
</dbReference>
<keyword evidence="2" id="KW-1185">Reference proteome</keyword>